<keyword evidence="3" id="KW-0472">Membrane</keyword>
<dbReference type="PANTHER" id="PTHR37999">
    <property type="entry name" value="MUCIN-17"/>
    <property type="match status" value="1"/>
</dbReference>
<evidence type="ECO:0000259" key="4">
    <source>
        <dbReference type="PROSITE" id="PS50024"/>
    </source>
</evidence>
<feature type="disulfide bond" evidence="1">
    <location>
        <begin position="265"/>
        <end position="274"/>
    </location>
</feature>
<keyword evidence="1" id="KW-0245">EGF-like domain</keyword>
<dbReference type="InterPro" id="IPR000082">
    <property type="entry name" value="SEA_dom"/>
</dbReference>
<evidence type="ECO:0000256" key="2">
    <source>
        <dbReference type="SAM" id="MobiDB-lite"/>
    </source>
</evidence>
<name>A0A9Q9Y8Y2_CYPCA</name>
<feature type="compositionally biased region" description="Low complexity" evidence="2">
    <location>
        <begin position="38"/>
        <end position="65"/>
    </location>
</feature>
<reference evidence="6" key="1">
    <citation type="submission" date="2025-08" db="UniProtKB">
        <authorList>
            <consortium name="RefSeq"/>
        </authorList>
    </citation>
    <scope>IDENTIFICATION</scope>
    <source>
        <tissue evidence="6">Muscle</tissue>
    </source>
</reference>
<evidence type="ECO:0000313" key="6">
    <source>
        <dbReference type="RefSeq" id="XP_042615823.1"/>
    </source>
</evidence>
<evidence type="ECO:0000256" key="1">
    <source>
        <dbReference type="PROSITE-ProRule" id="PRU00076"/>
    </source>
</evidence>
<accession>A0A9Q9Y8Y2</accession>
<dbReference type="KEGG" id="ccar:109050359"/>
<evidence type="ECO:0000256" key="3">
    <source>
        <dbReference type="SAM" id="Phobius"/>
    </source>
</evidence>
<dbReference type="PROSITE" id="PS50026">
    <property type="entry name" value="EGF_3"/>
    <property type="match status" value="1"/>
</dbReference>
<keyword evidence="3" id="KW-1133">Transmembrane helix</keyword>
<feature type="compositionally biased region" description="Polar residues" evidence="2">
    <location>
        <begin position="66"/>
        <end position="87"/>
    </location>
</feature>
<protein>
    <submittedName>
        <fullName evidence="6">Mucin-17-like</fullName>
    </submittedName>
</protein>
<dbReference type="PANTHER" id="PTHR37999:SF2">
    <property type="entry name" value="MUCIN-17"/>
    <property type="match status" value="1"/>
</dbReference>
<feature type="compositionally biased region" description="Low complexity" evidence="2">
    <location>
        <begin position="88"/>
        <end position="115"/>
    </location>
</feature>
<feature type="compositionally biased region" description="Polar residues" evidence="2">
    <location>
        <begin position="173"/>
        <end position="184"/>
    </location>
</feature>
<dbReference type="PROSITE" id="PS01186">
    <property type="entry name" value="EGF_2"/>
    <property type="match status" value="1"/>
</dbReference>
<dbReference type="AlphaFoldDB" id="A0A9Q9Y8Y2"/>
<feature type="compositionally biased region" description="Polar residues" evidence="2">
    <location>
        <begin position="123"/>
        <end position="137"/>
    </location>
</feature>
<proteinExistence type="predicted"/>
<sequence length="632" mass="68730">MPLIHQIFQQLSMSQEQNNRQIQQETSVTLDDSTTDISAVTSTDPAVTTADATDSSDISTTIDVTGTEQPSNTAETSVTPDDSTTDISAVTSTDPAVTTADATDSSDISTTIDVTGTEEPPNTAETSITPDDSTTEISAVTSTDPAATTADATDSSDISTTIDVTGTEEPPNTAETSITPDDSTTEISALTSADPAATTADTTIVTEAGASTPNPASTTADFTTTKDVITTTTRSTQSTTKTTTAKPIECENGGTPYPNNQACFCPKGFTGRLCSTVVTEIVPDNIERTVNVTMEINESFTDDFKNSSSDAYKNFEEKFNRTVVKSYEKISTFLHVANIILSAGGPLQNSQRRKRSLSLKETNRETASLKVEHDVLLDIENSKENQNTYENSVNKVRDALVDIKNNPDSGLVVNNAIASETGLGGVCAKATDGFLEGYEKYFEAVVIDDIVKCLTQCSPEHNNMKICKNRGTCEVSDQGPSCYCRHSDDFWYMGTDCSLQVHKVGFYAGLGIVAAIAVLTVAILTVYLFINKRTVKRNKDIKQELVKEWLEDDFEWPPQKKTSYTADRYDNPVYSPGGRHSHESFGNYKPDFSANQSYTQNFSPEPGIHLRYLQRDQSMKMDRPQIRSSFDI</sequence>
<dbReference type="GeneID" id="109050359"/>
<dbReference type="OrthoDB" id="7493297at2759"/>
<dbReference type="GO" id="GO:0071944">
    <property type="term" value="C:cell periphery"/>
    <property type="evidence" value="ECO:0007669"/>
    <property type="project" value="UniProtKB-ARBA"/>
</dbReference>
<feature type="domain" description="SEA" evidence="4">
    <location>
        <begin position="284"/>
        <end position="419"/>
    </location>
</feature>
<organism evidence="6">
    <name type="scientific">Cyprinus carpio</name>
    <name type="common">Common carp</name>
    <dbReference type="NCBI Taxonomy" id="7962"/>
    <lineage>
        <taxon>Eukaryota</taxon>
        <taxon>Metazoa</taxon>
        <taxon>Chordata</taxon>
        <taxon>Craniata</taxon>
        <taxon>Vertebrata</taxon>
        <taxon>Euteleostomi</taxon>
        <taxon>Actinopterygii</taxon>
        <taxon>Neopterygii</taxon>
        <taxon>Teleostei</taxon>
        <taxon>Ostariophysi</taxon>
        <taxon>Cypriniformes</taxon>
        <taxon>Cyprinidae</taxon>
        <taxon>Cyprininae</taxon>
        <taxon>Cyprinus</taxon>
    </lineage>
</organism>
<gene>
    <name evidence="6" type="primary">LOC109050359</name>
</gene>
<feature type="domain" description="EGF-like" evidence="5">
    <location>
        <begin position="240"/>
        <end position="275"/>
    </location>
</feature>
<dbReference type="Proteomes" id="UP001155660">
    <property type="component" value="Chromosome A7"/>
</dbReference>
<feature type="region of interest" description="Disordered" evidence="2">
    <location>
        <begin position="15"/>
        <end position="184"/>
    </location>
</feature>
<keyword evidence="3" id="KW-0812">Transmembrane</keyword>
<dbReference type="InterPro" id="IPR053311">
    <property type="entry name" value="Mucosal_Integrity_Assoc"/>
</dbReference>
<dbReference type="PROSITE" id="PS00022">
    <property type="entry name" value="EGF_1"/>
    <property type="match status" value="1"/>
</dbReference>
<feature type="compositionally biased region" description="Polar residues" evidence="2">
    <location>
        <begin position="15"/>
        <end position="37"/>
    </location>
</feature>
<dbReference type="PROSITE" id="PS50024">
    <property type="entry name" value="SEA"/>
    <property type="match status" value="1"/>
</dbReference>
<comment type="caution">
    <text evidence="1">Lacks conserved residue(s) required for the propagation of feature annotation.</text>
</comment>
<dbReference type="RefSeq" id="XP_042615823.1">
    <property type="nucleotide sequence ID" value="XM_042759889.1"/>
</dbReference>
<dbReference type="InterPro" id="IPR000742">
    <property type="entry name" value="EGF"/>
</dbReference>
<feature type="compositionally biased region" description="Low complexity" evidence="2">
    <location>
        <begin position="138"/>
        <end position="165"/>
    </location>
</feature>
<evidence type="ECO:0000259" key="5">
    <source>
        <dbReference type="PROSITE" id="PS50026"/>
    </source>
</evidence>
<keyword evidence="1" id="KW-1015">Disulfide bond</keyword>
<feature type="transmembrane region" description="Helical" evidence="3">
    <location>
        <begin position="506"/>
        <end position="530"/>
    </location>
</feature>